<dbReference type="EMBL" id="LAZR01037141">
    <property type="protein sequence ID" value="KKL22984.1"/>
    <property type="molecule type" value="Genomic_DNA"/>
</dbReference>
<sequence>MSLNVLTWNVGTDERYKEMLQRAGDTPPEEPEGLVGLRNNRAKFAFGFLIESNEPDIMFLQEIGSDLDRIKEWLGKDFTIINNDNDTAVVYRTARFTFLTSYKSDIKLNNRSFTVLTLKDKSTEKIYNVASAHISGFDLMNPMKGKPNAPEGDKELEDLLSKLNELDATGTIIGLDANTTREHYRQRLEILEKEGFRTNDKDKAPTNYHRTLKDRVKSDYIYTRGFTFQPFERLNVDLEKPITCPSDHIPVIEQLKFDSTSIEKSKEPPVDLDESFEGAQSVSATADKNDPEVRLR</sequence>
<evidence type="ECO:0008006" key="3">
    <source>
        <dbReference type="Google" id="ProtNLM"/>
    </source>
</evidence>
<dbReference type="Gene3D" id="3.60.10.10">
    <property type="entry name" value="Endonuclease/exonuclease/phosphatase"/>
    <property type="match status" value="1"/>
</dbReference>
<name>A0A0F9BMA4_9ZZZZ</name>
<gene>
    <name evidence="2" type="ORF">LCGC14_2429930</name>
</gene>
<feature type="non-terminal residue" evidence="2">
    <location>
        <position position="296"/>
    </location>
</feature>
<dbReference type="AlphaFoldDB" id="A0A0F9BMA4"/>
<dbReference type="InterPro" id="IPR036691">
    <property type="entry name" value="Endo/exonu/phosph_ase_sf"/>
</dbReference>
<comment type="caution">
    <text evidence="2">The sequence shown here is derived from an EMBL/GenBank/DDBJ whole genome shotgun (WGS) entry which is preliminary data.</text>
</comment>
<evidence type="ECO:0000256" key="1">
    <source>
        <dbReference type="SAM" id="MobiDB-lite"/>
    </source>
</evidence>
<protein>
    <recommendedName>
        <fullName evidence="3">Endonuclease/exonuclease/phosphatase domain-containing protein</fullName>
    </recommendedName>
</protein>
<accession>A0A0F9BMA4</accession>
<feature type="region of interest" description="Disordered" evidence="1">
    <location>
        <begin position="258"/>
        <end position="296"/>
    </location>
</feature>
<reference evidence="2" key="1">
    <citation type="journal article" date="2015" name="Nature">
        <title>Complex archaea that bridge the gap between prokaryotes and eukaryotes.</title>
        <authorList>
            <person name="Spang A."/>
            <person name="Saw J.H."/>
            <person name="Jorgensen S.L."/>
            <person name="Zaremba-Niedzwiedzka K."/>
            <person name="Martijn J."/>
            <person name="Lind A.E."/>
            <person name="van Eijk R."/>
            <person name="Schleper C."/>
            <person name="Guy L."/>
            <person name="Ettema T.J."/>
        </authorList>
    </citation>
    <scope>NUCLEOTIDE SEQUENCE</scope>
</reference>
<organism evidence="2">
    <name type="scientific">marine sediment metagenome</name>
    <dbReference type="NCBI Taxonomy" id="412755"/>
    <lineage>
        <taxon>unclassified sequences</taxon>
        <taxon>metagenomes</taxon>
        <taxon>ecological metagenomes</taxon>
    </lineage>
</organism>
<dbReference type="SUPFAM" id="SSF56219">
    <property type="entry name" value="DNase I-like"/>
    <property type="match status" value="1"/>
</dbReference>
<evidence type="ECO:0000313" key="2">
    <source>
        <dbReference type="EMBL" id="KKL22984.1"/>
    </source>
</evidence>
<proteinExistence type="predicted"/>
<feature type="compositionally biased region" description="Basic and acidic residues" evidence="1">
    <location>
        <begin position="287"/>
        <end position="296"/>
    </location>
</feature>